<dbReference type="AlphaFoldDB" id="A0A2M9CXQ9"/>
<dbReference type="RefSeq" id="WP_100315111.1">
    <property type="nucleotide sequence ID" value="NZ_PGFG01000001.1"/>
</dbReference>
<dbReference type="Gene3D" id="3.30.1360.110">
    <property type="entry name" value="Domain 2, Phosphonoacetate Hydrolase"/>
    <property type="match status" value="1"/>
</dbReference>
<reference evidence="1 2" key="1">
    <citation type="submission" date="2017-11" db="EMBL/GenBank/DDBJ databases">
        <title>Genomic Encyclopedia of Archaeal and Bacterial Type Strains, Phase II (KMG-II): From Individual Species to Whole Genera.</title>
        <authorList>
            <person name="Goeker M."/>
        </authorList>
    </citation>
    <scope>NUCLEOTIDE SEQUENCE [LARGE SCALE GENOMIC DNA]</scope>
    <source>
        <strain evidence="1 2">DSM 27268</strain>
    </source>
</reference>
<dbReference type="InterPro" id="IPR023116">
    <property type="entry name" value="Phosphonoacetate_hydro_insert"/>
</dbReference>
<dbReference type="EMBL" id="PGFG01000001">
    <property type="protein sequence ID" value="PJJ76667.1"/>
    <property type="molecule type" value="Genomic_DNA"/>
</dbReference>
<accession>A0A2M9CXQ9</accession>
<proteinExistence type="predicted"/>
<name>A0A2M9CXQ9_9BACT</name>
<gene>
    <name evidence="1" type="ORF">BXY57_2299</name>
</gene>
<dbReference type="OrthoDB" id="9771966at2"/>
<keyword evidence="2" id="KW-1185">Reference proteome</keyword>
<organism evidence="1 2">
    <name type="scientific">Thermoflavifilum aggregans</name>
    <dbReference type="NCBI Taxonomy" id="454188"/>
    <lineage>
        <taxon>Bacteria</taxon>
        <taxon>Pseudomonadati</taxon>
        <taxon>Bacteroidota</taxon>
        <taxon>Chitinophagia</taxon>
        <taxon>Chitinophagales</taxon>
        <taxon>Chitinophagaceae</taxon>
        <taxon>Thermoflavifilum</taxon>
    </lineage>
</organism>
<sequence>MKRVAIINISGLSVDLIRNFTPQLNTWLSGVGYAAIRASFPMLSPSMQASFLTGSWPTDHGIVGNGWYEADQGLIHWQFPSGTLIQQPGIWQKMKAQRPDFRCALICWQHYFQNGCDIVAGFKPYRMAFWPPVPQVYVRPKSLLTRLAEEWEEFRDLLYRKEMATPSRIRSEAEELQQMNECIFRTAQWIETHDRPHLTCIALPELSYQIPVKGLDDVQLKASFASVERLCMQLISLYEAHDVQVILLSDEVYTPVHQPIYINRLLREEGWLEVISQFGQEFLDVMESKAFAVTDHQIAHVYVQDQKQARQLKSFLQQMDGVAAVWDRAEKRNRRIAHPRAGDYVVVAESGRWFAYDYWRSKEAAPYQHYAMAYAEPYGTYARLAFEPGRQSQVPSSSLQAAFPETNAPAPYTLIKAASGCVEPDRNHAPLFATAMALPEFINPVDVYGFIVQALQGN</sequence>
<dbReference type="Gene3D" id="3.40.720.10">
    <property type="entry name" value="Alkaline Phosphatase, subunit A"/>
    <property type="match status" value="1"/>
</dbReference>
<dbReference type="Proteomes" id="UP000230000">
    <property type="component" value="Unassembled WGS sequence"/>
</dbReference>
<dbReference type="Pfam" id="PF01663">
    <property type="entry name" value="Phosphodiest"/>
    <property type="match status" value="1"/>
</dbReference>
<evidence type="ECO:0000313" key="2">
    <source>
        <dbReference type="Proteomes" id="UP000230000"/>
    </source>
</evidence>
<dbReference type="InterPro" id="IPR002591">
    <property type="entry name" value="Phosphodiest/P_Trfase"/>
</dbReference>
<dbReference type="SUPFAM" id="SSF53649">
    <property type="entry name" value="Alkaline phosphatase-like"/>
    <property type="match status" value="1"/>
</dbReference>
<dbReference type="InterPro" id="IPR017850">
    <property type="entry name" value="Alkaline_phosphatase_core_sf"/>
</dbReference>
<protein>
    <submittedName>
        <fullName evidence="1">Putative AlkP superfamily pyrophosphatase or phosphodiesterase</fullName>
    </submittedName>
</protein>
<evidence type="ECO:0000313" key="1">
    <source>
        <dbReference type="EMBL" id="PJJ76667.1"/>
    </source>
</evidence>
<comment type="caution">
    <text evidence="1">The sequence shown here is derived from an EMBL/GenBank/DDBJ whole genome shotgun (WGS) entry which is preliminary data.</text>
</comment>